<evidence type="ECO:0000313" key="1">
    <source>
        <dbReference type="EMBL" id="AIT62346.1"/>
    </source>
</evidence>
<keyword evidence="2" id="KW-1185">Reference proteome</keyword>
<dbReference type="STRING" id="558173.CDOO_12255"/>
<gene>
    <name evidence="1" type="ORF">CDOO_12255</name>
</gene>
<protein>
    <submittedName>
        <fullName evidence="1">Uncharacterized protein</fullName>
    </submittedName>
</protein>
<sequence>MSVTTSAVPDLLAALRRARPPAMETPLIDAPRTHLALSTATASWVRAAHHHAESRELHFSEALRFLHAVSRADDHLAGRLR</sequence>
<reference evidence="1 2" key="1">
    <citation type="submission" date="2013-09" db="EMBL/GenBank/DDBJ databases">
        <title>Complete genome sequence of Corynebacterium doosanense CAU 212(T) (=DSM 45436(T)), isolated from activated sludge.</title>
        <authorList>
            <person name="Schaffert L."/>
            <person name="Albersmeier A."/>
            <person name="Kalinowski J."/>
            <person name="Ruckert C."/>
        </authorList>
    </citation>
    <scope>NUCLEOTIDE SEQUENCE [LARGE SCALE GENOMIC DNA]</scope>
    <source>
        <strain evidence="1 2">CAU 212</strain>
    </source>
</reference>
<dbReference type="EMBL" id="CP006764">
    <property type="protein sequence ID" value="AIT62346.1"/>
    <property type="molecule type" value="Genomic_DNA"/>
</dbReference>
<organism evidence="1 2">
    <name type="scientific">Corynebacterium doosanense CAU 212 = DSM 45436</name>
    <dbReference type="NCBI Taxonomy" id="558173"/>
    <lineage>
        <taxon>Bacteria</taxon>
        <taxon>Bacillati</taxon>
        <taxon>Actinomycetota</taxon>
        <taxon>Actinomycetes</taxon>
        <taxon>Mycobacteriales</taxon>
        <taxon>Corynebacteriaceae</taxon>
        <taxon>Corynebacterium</taxon>
    </lineage>
</organism>
<accession>A0A097IJL7</accession>
<dbReference type="Proteomes" id="UP000029914">
    <property type="component" value="Chromosome"/>
</dbReference>
<dbReference type="KEGG" id="cdo:CDOO_12255"/>
<dbReference type="AlphaFoldDB" id="A0A097IJL7"/>
<name>A0A097IJL7_9CORY</name>
<dbReference type="HOGENOM" id="CLU_2568035_0_0_11"/>
<proteinExistence type="predicted"/>
<evidence type="ECO:0000313" key="2">
    <source>
        <dbReference type="Proteomes" id="UP000029914"/>
    </source>
</evidence>